<evidence type="ECO:0000256" key="9">
    <source>
        <dbReference type="ARBA" id="ARBA00023136"/>
    </source>
</evidence>
<dbReference type="InterPro" id="IPR050107">
    <property type="entry name" value="ABC_carbohydrate_import_ATPase"/>
</dbReference>
<evidence type="ECO:0000256" key="5">
    <source>
        <dbReference type="ARBA" id="ARBA00022737"/>
    </source>
</evidence>
<evidence type="ECO:0000256" key="6">
    <source>
        <dbReference type="ARBA" id="ARBA00022741"/>
    </source>
</evidence>
<comment type="subcellular location">
    <subcellularLocation>
        <location evidence="1">Cell membrane</location>
        <topology evidence="1">Peripheral membrane protein</topology>
    </subcellularLocation>
</comment>
<proteinExistence type="predicted"/>
<dbReference type="PROSITE" id="PS00211">
    <property type="entry name" value="ABC_TRANSPORTER_1"/>
    <property type="match status" value="1"/>
</dbReference>
<keyword evidence="9" id="KW-0472">Membrane</keyword>
<organism evidence="11 12">
    <name type="scientific">Pseudotabrizicola alkalilacus</name>
    <dbReference type="NCBI Taxonomy" id="2305252"/>
    <lineage>
        <taxon>Bacteria</taxon>
        <taxon>Pseudomonadati</taxon>
        <taxon>Pseudomonadota</taxon>
        <taxon>Alphaproteobacteria</taxon>
        <taxon>Rhodobacterales</taxon>
        <taxon>Paracoccaceae</taxon>
        <taxon>Pseudotabrizicola</taxon>
    </lineage>
</organism>
<name>A0A411Z6E2_9RHOB</name>
<reference evidence="11 12" key="1">
    <citation type="submission" date="2018-08" db="EMBL/GenBank/DDBJ databases">
        <title>Flavobacterium tibetense sp. nov., isolated from a wetland YonghuCo on Tibetan Plateau.</title>
        <authorList>
            <person name="Phurbu D."/>
            <person name="Lu H."/>
            <person name="Xing P."/>
        </authorList>
    </citation>
    <scope>NUCLEOTIDE SEQUENCE [LARGE SCALE GENOMIC DNA]</scope>
    <source>
        <strain evidence="11 12">DJC</strain>
    </source>
</reference>
<accession>A0A411Z6E2</accession>
<dbReference type="InterPro" id="IPR027417">
    <property type="entry name" value="P-loop_NTPase"/>
</dbReference>
<keyword evidence="5" id="KW-0677">Repeat</keyword>
<dbReference type="RefSeq" id="WP_118149386.1">
    <property type="nucleotide sequence ID" value="NZ_QWEY01000001.1"/>
</dbReference>
<feature type="domain" description="ABC transporter" evidence="10">
    <location>
        <begin position="5"/>
        <end position="241"/>
    </location>
</feature>
<dbReference type="CDD" id="cd03215">
    <property type="entry name" value="ABC_Carb_Monos_II"/>
    <property type="match status" value="1"/>
</dbReference>
<dbReference type="InterPro" id="IPR017871">
    <property type="entry name" value="ABC_transporter-like_CS"/>
</dbReference>
<dbReference type="SUPFAM" id="SSF52540">
    <property type="entry name" value="P-loop containing nucleoside triphosphate hydrolases"/>
    <property type="match status" value="2"/>
</dbReference>
<dbReference type="GO" id="GO:0005524">
    <property type="term" value="F:ATP binding"/>
    <property type="evidence" value="ECO:0007669"/>
    <property type="project" value="UniProtKB-KW"/>
</dbReference>
<dbReference type="PANTHER" id="PTHR43790:SF3">
    <property type="entry name" value="D-ALLOSE IMPORT ATP-BINDING PROTEIN ALSA-RELATED"/>
    <property type="match status" value="1"/>
</dbReference>
<evidence type="ECO:0000256" key="8">
    <source>
        <dbReference type="ARBA" id="ARBA00022967"/>
    </source>
</evidence>
<keyword evidence="6" id="KW-0547">Nucleotide-binding</keyword>
<dbReference type="InterPro" id="IPR003593">
    <property type="entry name" value="AAA+_ATPase"/>
</dbReference>
<dbReference type="Proteomes" id="UP000284547">
    <property type="component" value="Unassembled WGS sequence"/>
</dbReference>
<dbReference type="SMART" id="SM00382">
    <property type="entry name" value="AAA"/>
    <property type="match status" value="2"/>
</dbReference>
<feature type="domain" description="ABC transporter" evidence="10">
    <location>
        <begin position="247"/>
        <end position="497"/>
    </location>
</feature>
<keyword evidence="7 11" id="KW-0067">ATP-binding</keyword>
<dbReference type="CDD" id="cd03216">
    <property type="entry name" value="ABC_Carb_Monos_I"/>
    <property type="match status" value="1"/>
</dbReference>
<evidence type="ECO:0000256" key="7">
    <source>
        <dbReference type="ARBA" id="ARBA00022840"/>
    </source>
</evidence>
<keyword evidence="8" id="KW-1278">Translocase</keyword>
<evidence type="ECO:0000259" key="10">
    <source>
        <dbReference type="PROSITE" id="PS50893"/>
    </source>
</evidence>
<keyword evidence="4" id="KW-0762">Sugar transport</keyword>
<sequence>MTQLVRMTGIDKHFPGVHALRSAQFDLMPGEVHALMGENGAGKSTLMKVLSGIYQPDGGTVEVSGQAVSIHGPRAAQALGIGIIHQELALMNDLSVAQNIFIGREPRRSFGRLDEAQLNADAQAIFAQMKVHIDPRAEVRSLSVARQQMVEIAKALSFRSRILIMDEPTAALNEAETNELFAIIRGLRAEGVGVVYISHKMDEIRRISDRVTIMRDGAYVGTVNAADTPIETIISMMVGRALENVHVDIPDLSSAPVALEVRGLNRGRVIRDVGFSVRQGEILGFAGLMGAGRTEVARAIFGADPRDSGEIIVHGKTETIRSPKDAVDAGIGYLSEDRKHFGLALGLDVRANVGMTSLARFSNAIGVLNEAALEKTARDYIAQLAIRTPSDRQEVRLLSGGNQQKIVIAKWLLRNCDILIFDEPTRGIDVGAKAEIYRLMQALAADGKAIIVISSELPEVLRLSHRIAVMCEGRLTGILPGGPGTSQEEIMRLATLKHRSPEEALA</sequence>
<evidence type="ECO:0000313" key="12">
    <source>
        <dbReference type="Proteomes" id="UP000284547"/>
    </source>
</evidence>
<evidence type="ECO:0000256" key="2">
    <source>
        <dbReference type="ARBA" id="ARBA00022448"/>
    </source>
</evidence>
<dbReference type="PANTHER" id="PTHR43790">
    <property type="entry name" value="CARBOHYDRATE TRANSPORT ATP-BINDING PROTEIN MG119-RELATED"/>
    <property type="match status" value="1"/>
</dbReference>
<dbReference type="Gene3D" id="3.40.50.300">
    <property type="entry name" value="P-loop containing nucleotide triphosphate hydrolases"/>
    <property type="match status" value="2"/>
</dbReference>
<dbReference type="EMBL" id="QWEY01000001">
    <property type="protein sequence ID" value="RGP38641.1"/>
    <property type="molecule type" value="Genomic_DNA"/>
</dbReference>
<keyword evidence="3" id="KW-1003">Cell membrane</keyword>
<keyword evidence="12" id="KW-1185">Reference proteome</keyword>
<evidence type="ECO:0000256" key="3">
    <source>
        <dbReference type="ARBA" id="ARBA00022475"/>
    </source>
</evidence>
<keyword evidence="2" id="KW-0813">Transport</keyword>
<evidence type="ECO:0000256" key="1">
    <source>
        <dbReference type="ARBA" id="ARBA00004202"/>
    </source>
</evidence>
<evidence type="ECO:0000313" key="11">
    <source>
        <dbReference type="EMBL" id="RGP38641.1"/>
    </source>
</evidence>
<dbReference type="Pfam" id="PF00005">
    <property type="entry name" value="ABC_tran"/>
    <property type="match status" value="2"/>
</dbReference>
<dbReference type="GO" id="GO:0005886">
    <property type="term" value="C:plasma membrane"/>
    <property type="evidence" value="ECO:0007669"/>
    <property type="project" value="UniProtKB-SubCell"/>
</dbReference>
<gene>
    <name evidence="11" type="ORF">D1012_00460</name>
</gene>
<dbReference type="OrthoDB" id="9805029at2"/>
<evidence type="ECO:0000256" key="4">
    <source>
        <dbReference type="ARBA" id="ARBA00022597"/>
    </source>
</evidence>
<comment type="caution">
    <text evidence="11">The sequence shown here is derived from an EMBL/GenBank/DDBJ whole genome shotgun (WGS) entry which is preliminary data.</text>
</comment>
<dbReference type="AlphaFoldDB" id="A0A411Z6E2"/>
<dbReference type="PROSITE" id="PS50893">
    <property type="entry name" value="ABC_TRANSPORTER_2"/>
    <property type="match status" value="2"/>
</dbReference>
<dbReference type="InterPro" id="IPR003439">
    <property type="entry name" value="ABC_transporter-like_ATP-bd"/>
</dbReference>
<dbReference type="FunFam" id="3.40.50.300:FF:000127">
    <property type="entry name" value="Ribose import ATP-binding protein RbsA"/>
    <property type="match status" value="1"/>
</dbReference>
<protein>
    <submittedName>
        <fullName evidence="11">Sugar ABC transporter ATP-binding protein</fullName>
    </submittedName>
</protein>
<dbReference type="GO" id="GO:0016887">
    <property type="term" value="F:ATP hydrolysis activity"/>
    <property type="evidence" value="ECO:0007669"/>
    <property type="project" value="InterPro"/>
</dbReference>